<keyword evidence="2" id="KW-1185">Reference proteome</keyword>
<sequence length="179" mass="18922">MESGKAAAAAADSASASKKEITSSASTVVVAGKETMRAGSSVGGSSLGARGIFSSVFPPPATILGRNSLNFDALGSLRKQDSEFLVGRTEHSSSGGLDKSSGSKTQIVPDKDVSSIYSDQAVEPCFLSSSIHYGGREHYVHSSNARDSPRKYEKEAEEDDLNSMNIASRGDWWQGSLYY</sequence>
<gene>
    <name evidence="1" type="ORF">MRB53_025145</name>
</gene>
<name>A0ACC2LEM3_PERAE</name>
<dbReference type="EMBL" id="CM056815">
    <property type="protein sequence ID" value="KAJ8631822.1"/>
    <property type="molecule type" value="Genomic_DNA"/>
</dbReference>
<evidence type="ECO:0000313" key="1">
    <source>
        <dbReference type="EMBL" id="KAJ8631822.1"/>
    </source>
</evidence>
<dbReference type="Proteomes" id="UP001234297">
    <property type="component" value="Chromosome 7"/>
</dbReference>
<accession>A0ACC2LEM3</accession>
<proteinExistence type="predicted"/>
<organism evidence="1 2">
    <name type="scientific">Persea americana</name>
    <name type="common">Avocado</name>
    <dbReference type="NCBI Taxonomy" id="3435"/>
    <lineage>
        <taxon>Eukaryota</taxon>
        <taxon>Viridiplantae</taxon>
        <taxon>Streptophyta</taxon>
        <taxon>Embryophyta</taxon>
        <taxon>Tracheophyta</taxon>
        <taxon>Spermatophyta</taxon>
        <taxon>Magnoliopsida</taxon>
        <taxon>Magnoliidae</taxon>
        <taxon>Laurales</taxon>
        <taxon>Lauraceae</taxon>
        <taxon>Persea</taxon>
    </lineage>
</organism>
<protein>
    <submittedName>
        <fullName evidence="1">Uncharacterized protein</fullName>
    </submittedName>
</protein>
<evidence type="ECO:0000313" key="2">
    <source>
        <dbReference type="Proteomes" id="UP001234297"/>
    </source>
</evidence>
<comment type="caution">
    <text evidence="1">The sequence shown here is derived from an EMBL/GenBank/DDBJ whole genome shotgun (WGS) entry which is preliminary data.</text>
</comment>
<reference evidence="1 2" key="1">
    <citation type="journal article" date="2022" name="Hortic Res">
        <title>A haplotype resolved chromosomal level avocado genome allows analysis of novel avocado genes.</title>
        <authorList>
            <person name="Nath O."/>
            <person name="Fletcher S.J."/>
            <person name="Hayward A."/>
            <person name="Shaw L.M."/>
            <person name="Masouleh A.K."/>
            <person name="Furtado A."/>
            <person name="Henry R.J."/>
            <person name="Mitter N."/>
        </authorList>
    </citation>
    <scope>NUCLEOTIDE SEQUENCE [LARGE SCALE GENOMIC DNA]</scope>
    <source>
        <strain evidence="2">cv. Hass</strain>
    </source>
</reference>